<dbReference type="Pfam" id="PF03564">
    <property type="entry name" value="DUF1759"/>
    <property type="match status" value="1"/>
</dbReference>
<feature type="region of interest" description="Disordered" evidence="1">
    <location>
        <begin position="303"/>
        <end position="345"/>
    </location>
</feature>
<dbReference type="GeneID" id="124294253"/>
<gene>
    <name evidence="4" type="primary">LOC124294253</name>
</gene>
<dbReference type="Pfam" id="PF05380">
    <property type="entry name" value="Peptidase_A17"/>
    <property type="match status" value="1"/>
</dbReference>
<evidence type="ECO:0000259" key="2">
    <source>
        <dbReference type="PROSITE" id="PS50994"/>
    </source>
</evidence>
<dbReference type="SUPFAM" id="SSF53098">
    <property type="entry name" value="Ribonuclease H-like"/>
    <property type="match status" value="1"/>
</dbReference>
<dbReference type="Gene3D" id="3.30.420.10">
    <property type="entry name" value="Ribonuclease H-like superfamily/Ribonuclease H"/>
    <property type="match status" value="1"/>
</dbReference>
<evidence type="ECO:0000313" key="3">
    <source>
        <dbReference type="Proteomes" id="UP000829291"/>
    </source>
</evidence>
<dbReference type="InterPro" id="IPR041588">
    <property type="entry name" value="Integrase_H2C2"/>
</dbReference>
<dbReference type="InterPro" id="IPR008042">
    <property type="entry name" value="Retrotrans_Pao"/>
</dbReference>
<dbReference type="InterPro" id="IPR043502">
    <property type="entry name" value="DNA/RNA_pol_sf"/>
</dbReference>
<dbReference type="InterPro" id="IPR005312">
    <property type="entry name" value="DUF1759"/>
</dbReference>
<organism evidence="3 4">
    <name type="scientific">Neodiprion lecontei</name>
    <name type="common">Redheaded pine sawfly</name>
    <dbReference type="NCBI Taxonomy" id="441921"/>
    <lineage>
        <taxon>Eukaryota</taxon>
        <taxon>Metazoa</taxon>
        <taxon>Ecdysozoa</taxon>
        <taxon>Arthropoda</taxon>
        <taxon>Hexapoda</taxon>
        <taxon>Insecta</taxon>
        <taxon>Pterygota</taxon>
        <taxon>Neoptera</taxon>
        <taxon>Endopterygota</taxon>
        <taxon>Hymenoptera</taxon>
        <taxon>Tenthredinoidea</taxon>
        <taxon>Diprionidae</taxon>
        <taxon>Diprioninae</taxon>
        <taxon>Neodiprion</taxon>
    </lineage>
</organism>
<dbReference type="InterPro" id="IPR001584">
    <property type="entry name" value="Integrase_cat-core"/>
</dbReference>
<dbReference type="Pfam" id="PF18701">
    <property type="entry name" value="DUF5641"/>
    <property type="match status" value="1"/>
</dbReference>
<dbReference type="InterPro" id="IPR012337">
    <property type="entry name" value="RNaseH-like_sf"/>
</dbReference>
<keyword evidence="3" id="KW-1185">Reference proteome</keyword>
<evidence type="ECO:0000256" key="1">
    <source>
        <dbReference type="SAM" id="MobiDB-lite"/>
    </source>
</evidence>
<dbReference type="Pfam" id="PF17921">
    <property type="entry name" value="Integrase_H2C2"/>
    <property type="match status" value="1"/>
</dbReference>
<feature type="compositionally biased region" description="Polar residues" evidence="1">
    <location>
        <begin position="325"/>
        <end position="345"/>
    </location>
</feature>
<protein>
    <submittedName>
        <fullName evidence="4">Uncharacterized protein LOC124294253</fullName>
    </submittedName>
</protein>
<reference evidence="4" key="1">
    <citation type="submission" date="2025-08" db="UniProtKB">
        <authorList>
            <consortium name="RefSeq"/>
        </authorList>
    </citation>
    <scope>IDENTIFICATION</scope>
    <source>
        <tissue evidence="4">Thorax and Abdomen</tissue>
    </source>
</reference>
<dbReference type="Proteomes" id="UP000829291">
    <property type="component" value="Chromosome 1"/>
</dbReference>
<dbReference type="PANTHER" id="PTHR47331:SF1">
    <property type="entry name" value="GAG-LIKE PROTEIN"/>
    <property type="match status" value="1"/>
</dbReference>
<sequence length="1782" mass="198821">MSLNNKAALQQDRVDSLANIDQRLTPEALQAMSLEQAMAQLALVNRTVDRIEALHERIYEEHEEVLEHEYHTAQVYQRGATLYGSLQTRLEAKVNSLKAEATPRHADATQFFATGPSSTKLPHIKLPTFDGDYTKWRGFRDLFTTLIIDAEQLTGAQRMSYLKTQLKDDALALIANVPLTDEAFPAAWDLLVARYDNPRRLLNTYLEELLTTEPVPNHSAPQLNALVLQTQKIIDAMGTLRVSIADWDPILVFVTLRRLVPELREEWESTLGISNELPAYQKLQDFLIGKVRAWEISAIGVTSRPTSPKEDKASTSKLLKTSSKPPNTRSPSHSSKTASTPSGSTAQVYYTPKEATDEPGICQLCRQKHFILYCQQFKVASVAQRRTMVQDHRLCWNCLGRHRSQDCRTTTRCRHCGNKHHTAIHEESRANPQPTAASGSSGLNSLETIALLATASCRVYSTTGAPLTARLLIDQGSELSFMTNSLHKKLGLPLKSANVGLRAIGNTSAGRTLGSCTVELHSLYGKNSLKIQAHILSVLAVDLPSYTLIDKKWSHLLGLQLADPQFLQSRPIDIILGAAPAAFIMNEKIRKGPVDSPIAQSTLLGWIVYGSVNPTATKYSANSLHVSADDQLPDLISRFWDQEEPHDEQHIRYSEQEDECEAHFRSTHYRHPNGRYVVHLPLKDKVEALGNSLRSAQFSLRRVLKRMSTDTTYSDLYHNFMSEYENMGHMKHISMADLPEQHCFLPHHGVLKEQSTTTKLRVVFNGSCNTSSGVSLNGILHVGPKIQVDICDVLLRIRRFPILFGSDITKMFRQIDIDPKDWPLQSILWKTKDNSQQAYTLTTVTYGTTCAPYLAVRTLLQLVEDEGSKYPLAVAPMTETRYVDDIYGGADTETEAIAIAKQTRELCAAGCFPLTKWSSNSARLLATMSPNDQPVNSLREIGDTTVKVLGVGWNPHHDVFQFNYHLAEDPPATKRAILSEIARLYDPLGFLAPIIIKAKVIMQELWLEKLGWDDQLAPTQLHKWTVFRADLTNLANLRVNRWINLKENVSAELHGFSDASQLAMAAVVYLKVTDLQGNSSVALLCSKTQVAPLKPLTIPRLELNAAVLLTRLTLYVRKTLNLEQIPIYLWTDSAVTLAWIQSQPSRWKTYVRNRVAKIQDTLPGSRWTFIAGKSNPADCASRGLSVGKLLKHPLWWSGPKWLSLSQENWPTIEPPATTATHQEERPGLTFMTFAKTDSHPLQILLERFSRWVSLVRTLGICLRAISRMKKVPQSSLATPLSAGDLEPAKWLLVKYTQGQYFSSELKLLSDGGFLPKNHPLAKLTPFVDYHGILRVGGRLKNSLLDSQQKNPAILPRYSLLTSLLIDHAHKRNFHGGTQLTLAALRQSYWIIGGRVPVRSHILRCVVCARHRGVRAQQLMGQLPPSRVTPARAFLHTGLDYAGPVTLKTFQGRGAKTYKGWIAVFVCFTTSAIHLELVTDYSTGAFIAAYRRFASRRGVCHTIYSDCGTNFVGADATLRAEFASGSKSLGELSHLLATDGTTWKFNPPGAPHFGGKWEAAVKSIKFHLTRTIGEHLMTYEQLTTVLTQIEAVVNSRPLAPLSEDPADLEPLTPGHFLIGEPLTAVPEPSLPSTTESTLTGYKLLQQLLQQFWRRWSNEVLQRHQGISKWHRASNDIKVGSLVLLTDERFPPTKWPLARVIAIHPGKDGHTRVVTLKTATTELTRPIAKLCVLPIEDLDVSAVNPGENVQSTPKLPGRSEVRLTRSKKAALSRAQITRQSIANQ</sequence>
<dbReference type="InterPro" id="IPR036397">
    <property type="entry name" value="RNaseH_sf"/>
</dbReference>
<dbReference type="PANTHER" id="PTHR47331">
    <property type="entry name" value="PHD-TYPE DOMAIN-CONTAINING PROTEIN"/>
    <property type="match status" value="1"/>
</dbReference>
<proteinExistence type="predicted"/>
<dbReference type="PROSITE" id="PS50994">
    <property type="entry name" value="INTEGRASE"/>
    <property type="match status" value="1"/>
</dbReference>
<dbReference type="InterPro" id="IPR040676">
    <property type="entry name" value="DUF5641"/>
</dbReference>
<dbReference type="SUPFAM" id="SSF56672">
    <property type="entry name" value="DNA/RNA polymerases"/>
    <property type="match status" value="1"/>
</dbReference>
<name>A0ABM3G4B7_NEOLC</name>
<feature type="domain" description="Integrase catalytic" evidence="2">
    <location>
        <begin position="1425"/>
        <end position="1620"/>
    </location>
</feature>
<accession>A0ABM3G4B7</accession>
<evidence type="ECO:0000313" key="4">
    <source>
        <dbReference type="RefSeq" id="XP_046595109.1"/>
    </source>
</evidence>
<dbReference type="RefSeq" id="XP_046595109.1">
    <property type="nucleotide sequence ID" value="XM_046739153.1"/>
</dbReference>
<feature type="compositionally biased region" description="Low complexity" evidence="1">
    <location>
        <begin position="315"/>
        <end position="324"/>
    </location>
</feature>